<evidence type="ECO:0000313" key="1">
    <source>
        <dbReference type="EMBL" id="KAJ8965650.1"/>
    </source>
</evidence>
<accession>A0ABQ9IUM8</accession>
<gene>
    <name evidence="1" type="ORF">NQ317_015929</name>
</gene>
<dbReference type="EMBL" id="JAPWTJ010002570">
    <property type="protein sequence ID" value="KAJ8965650.1"/>
    <property type="molecule type" value="Genomic_DNA"/>
</dbReference>
<name>A0ABQ9IUM8_9CUCU</name>
<proteinExistence type="predicted"/>
<dbReference type="Proteomes" id="UP001162164">
    <property type="component" value="Unassembled WGS sequence"/>
</dbReference>
<reference evidence="1" key="1">
    <citation type="journal article" date="2023" name="Insect Mol. Biol.">
        <title>Genome sequencing provides insights into the evolution of gene families encoding plant cell wall-degrading enzymes in longhorned beetles.</title>
        <authorList>
            <person name="Shin N.R."/>
            <person name="Okamura Y."/>
            <person name="Kirsch R."/>
            <person name="Pauchet Y."/>
        </authorList>
    </citation>
    <scope>NUCLEOTIDE SEQUENCE</scope>
    <source>
        <strain evidence="1">MMC_N1</strain>
    </source>
</reference>
<sequence>MCDYNLCKETPRCYRQPPAPDLKYIINMRGNNEHISTTNKYKALSLGVKLFISVRRAELRLEKNFLLAEPLNMKTWVVENTLYRPLVIFSSEKYLQTDFKSPLKQILFTREQVLKRVQDQCFRRRWGNRSSYGPEHSNPEMFLYLDQAVRCLQHTHVTIIFKLSLCLLRSVDGLLPRLRLSVENGYLRFFTFAGLAMAIGGFKRLRNSSWDHSAALGMRILRVMYVQSSRLGFRETSDFLAIYRRHRKGPAPVVG</sequence>
<comment type="caution">
    <text evidence="1">The sequence shown here is derived from an EMBL/GenBank/DDBJ whole genome shotgun (WGS) entry which is preliminary data.</text>
</comment>
<organism evidence="1 2">
    <name type="scientific">Molorchus minor</name>
    <dbReference type="NCBI Taxonomy" id="1323400"/>
    <lineage>
        <taxon>Eukaryota</taxon>
        <taxon>Metazoa</taxon>
        <taxon>Ecdysozoa</taxon>
        <taxon>Arthropoda</taxon>
        <taxon>Hexapoda</taxon>
        <taxon>Insecta</taxon>
        <taxon>Pterygota</taxon>
        <taxon>Neoptera</taxon>
        <taxon>Endopterygota</taxon>
        <taxon>Coleoptera</taxon>
        <taxon>Polyphaga</taxon>
        <taxon>Cucujiformia</taxon>
        <taxon>Chrysomeloidea</taxon>
        <taxon>Cerambycidae</taxon>
        <taxon>Lamiinae</taxon>
        <taxon>Monochamini</taxon>
        <taxon>Molorchus</taxon>
    </lineage>
</organism>
<protein>
    <submittedName>
        <fullName evidence="1">Uncharacterized protein</fullName>
    </submittedName>
</protein>
<keyword evidence="2" id="KW-1185">Reference proteome</keyword>
<evidence type="ECO:0000313" key="2">
    <source>
        <dbReference type="Proteomes" id="UP001162164"/>
    </source>
</evidence>